<protein>
    <recommendedName>
        <fullName evidence="9">Major facilitator superfamily (MFS) profile domain-containing protein</fullName>
    </recommendedName>
</protein>
<dbReference type="GO" id="GO:0022857">
    <property type="term" value="F:transmembrane transporter activity"/>
    <property type="evidence" value="ECO:0007669"/>
    <property type="project" value="InterPro"/>
</dbReference>
<organism evidence="7 8">
    <name type="scientific">Triparma columacea</name>
    <dbReference type="NCBI Taxonomy" id="722753"/>
    <lineage>
        <taxon>Eukaryota</taxon>
        <taxon>Sar</taxon>
        <taxon>Stramenopiles</taxon>
        <taxon>Ochrophyta</taxon>
        <taxon>Bolidophyceae</taxon>
        <taxon>Parmales</taxon>
        <taxon>Triparmaceae</taxon>
        <taxon>Triparma</taxon>
    </lineage>
</organism>
<feature type="transmembrane region" description="Helical" evidence="5">
    <location>
        <begin position="373"/>
        <end position="391"/>
    </location>
</feature>
<dbReference type="GO" id="GO:0016020">
    <property type="term" value="C:membrane"/>
    <property type="evidence" value="ECO:0007669"/>
    <property type="project" value="UniProtKB-SubCell"/>
</dbReference>
<feature type="transmembrane region" description="Helical" evidence="5">
    <location>
        <begin position="249"/>
        <end position="271"/>
    </location>
</feature>
<dbReference type="OrthoDB" id="422206at2759"/>
<dbReference type="PANTHER" id="PTHR10924">
    <property type="entry name" value="MAJOR FACILITATOR SUPERFAMILY PROTEIN-RELATED"/>
    <property type="match status" value="1"/>
</dbReference>
<evidence type="ECO:0000256" key="5">
    <source>
        <dbReference type="SAM" id="Phobius"/>
    </source>
</evidence>
<feature type="transmembrane region" description="Helical" evidence="5">
    <location>
        <begin position="313"/>
        <end position="333"/>
    </location>
</feature>
<gene>
    <name evidence="7" type="ORF">TrCOL_g4612</name>
</gene>
<evidence type="ECO:0000256" key="2">
    <source>
        <dbReference type="ARBA" id="ARBA00022692"/>
    </source>
</evidence>
<keyword evidence="2 5" id="KW-0812">Transmembrane</keyword>
<dbReference type="EMBL" id="BRYA01000621">
    <property type="protein sequence ID" value="GMI26024.1"/>
    <property type="molecule type" value="Genomic_DNA"/>
</dbReference>
<evidence type="ECO:0000313" key="7">
    <source>
        <dbReference type="EMBL" id="GMI26024.1"/>
    </source>
</evidence>
<reference evidence="8" key="1">
    <citation type="journal article" date="2023" name="Commun. Biol.">
        <title>Genome analysis of Parmales, the sister group of diatoms, reveals the evolutionary specialization of diatoms from phago-mixotrophs to photoautotrophs.</title>
        <authorList>
            <person name="Ban H."/>
            <person name="Sato S."/>
            <person name="Yoshikawa S."/>
            <person name="Yamada K."/>
            <person name="Nakamura Y."/>
            <person name="Ichinomiya M."/>
            <person name="Sato N."/>
            <person name="Blanc-Mathieu R."/>
            <person name="Endo H."/>
            <person name="Kuwata A."/>
            <person name="Ogata H."/>
        </authorList>
    </citation>
    <scope>NUCLEOTIDE SEQUENCE [LARGE SCALE GENOMIC DNA]</scope>
</reference>
<evidence type="ECO:0000256" key="1">
    <source>
        <dbReference type="ARBA" id="ARBA00004141"/>
    </source>
</evidence>
<evidence type="ECO:0000313" key="8">
    <source>
        <dbReference type="Proteomes" id="UP001165065"/>
    </source>
</evidence>
<accession>A0A9W7G0F2</accession>
<dbReference type="InterPro" id="IPR011701">
    <property type="entry name" value="MFS"/>
</dbReference>
<keyword evidence="8" id="KW-1185">Reference proteome</keyword>
<feature type="transmembrane region" description="Helical" evidence="5">
    <location>
        <begin position="120"/>
        <end position="137"/>
    </location>
</feature>
<keyword evidence="6" id="KW-0732">Signal</keyword>
<dbReference type="Proteomes" id="UP001165065">
    <property type="component" value="Unassembled WGS sequence"/>
</dbReference>
<keyword evidence="4 5" id="KW-0472">Membrane</keyword>
<comment type="caution">
    <text evidence="7">The sequence shown here is derived from an EMBL/GenBank/DDBJ whole genome shotgun (WGS) entry which is preliminary data.</text>
</comment>
<dbReference type="InterPro" id="IPR049680">
    <property type="entry name" value="FLVCR1-2_SLC49-like"/>
</dbReference>
<evidence type="ECO:0000256" key="6">
    <source>
        <dbReference type="SAM" id="SignalP"/>
    </source>
</evidence>
<dbReference type="SUPFAM" id="SSF103473">
    <property type="entry name" value="MFS general substrate transporter"/>
    <property type="match status" value="1"/>
</dbReference>
<feature type="transmembrane region" description="Helical" evidence="5">
    <location>
        <begin position="180"/>
        <end position="198"/>
    </location>
</feature>
<dbReference type="Pfam" id="PF07690">
    <property type="entry name" value="MFS_1"/>
    <property type="match status" value="1"/>
</dbReference>
<keyword evidence="3 5" id="KW-1133">Transmembrane helix</keyword>
<dbReference type="Gene3D" id="1.20.1250.20">
    <property type="entry name" value="MFS general substrate transporter like domains"/>
    <property type="match status" value="1"/>
</dbReference>
<sequence>MRVSLALLVAVPYVHAFNVAPPRVNPLSFVDKSFTSTPGLTLPRRWSPFTPNTALRSSELGDNKDDQIGNTGKLKTQLYGSRWFQLGMLSFLALISDWVCFSTASSPRTFEAVYNHNAEFLIDIFLYSNVFSCFFVTDTVLKLGMEKSIKGAASLMLFGCLLRSEGYISSLFNIGDGITPYNVVVLGTILVGFAQPFFQCTPPMLSAIWFGSKERALSTAVALNANQIGIATAFLIGGSMCHGTDSASMMSYFGLITVACAAVTATTLVGFKEKPPLPPSGSEAKKLALNEKEPPFFQSAKQLLSNKDFYPPLAAFVASITITNIVGAFIDEVMERGGILEQQAINLAGAGFELAILVGGIIIGGYVDKTKEFKRSTLVTLAVTFFLLFPLGLTEHQIGKEPMLVLVSLFGLGFVAGPIQPVNAELAVEVTYPSDETAVESTQQIFGNLISALMVPLAAKAARLDFEIFPTFPGPDSELSGIIASDVRGDVCLLSSVALLTYLFYMKFDAPLLRSIDDCASGDDEKACEVAVVEQ</sequence>
<dbReference type="AlphaFoldDB" id="A0A9W7G0F2"/>
<comment type="subcellular location">
    <subcellularLocation>
        <location evidence="1">Membrane</location>
        <topology evidence="1">Multi-pass membrane protein</topology>
    </subcellularLocation>
</comment>
<evidence type="ECO:0000256" key="3">
    <source>
        <dbReference type="ARBA" id="ARBA00022989"/>
    </source>
</evidence>
<feature type="transmembrane region" description="Helical" evidence="5">
    <location>
        <begin position="83"/>
        <end position="100"/>
    </location>
</feature>
<feature type="transmembrane region" description="Helical" evidence="5">
    <location>
        <begin position="218"/>
        <end position="237"/>
    </location>
</feature>
<name>A0A9W7G0F2_9STRA</name>
<dbReference type="InterPro" id="IPR036259">
    <property type="entry name" value="MFS_trans_sf"/>
</dbReference>
<feature type="transmembrane region" description="Helical" evidence="5">
    <location>
        <begin position="345"/>
        <end position="367"/>
    </location>
</feature>
<evidence type="ECO:0008006" key="9">
    <source>
        <dbReference type="Google" id="ProtNLM"/>
    </source>
</evidence>
<feature type="chain" id="PRO_5040968988" description="Major facilitator superfamily (MFS) profile domain-containing protein" evidence="6">
    <location>
        <begin position="17"/>
        <end position="535"/>
    </location>
</feature>
<proteinExistence type="predicted"/>
<evidence type="ECO:0000256" key="4">
    <source>
        <dbReference type="ARBA" id="ARBA00023136"/>
    </source>
</evidence>
<dbReference type="PANTHER" id="PTHR10924:SF6">
    <property type="entry name" value="SOLUTE CARRIER FAMILY 49 MEMBER A3"/>
    <property type="match status" value="1"/>
</dbReference>
<feature type="signal peptide" evidence="6">
    <location>
        <begin position="1"/>
        <end position="16"/>
    </location>
</feature>